<name>A0A2K2D275_BRADI</name>
<keyword evidence="4" id="KW-1185">Reference proteome</keyword>
<dbReference type="AlphaFoldDB" id="A0A2K2D275"/>
<dbReference type="Proteomes" id="UP000008810">
    <property type="component" value="Chromosome 3"/>
</dbReference>
<organism evidence="2">
    <name type="scientific">Brachypodium distachyon</name>
    <name type="common">Purple false brome</name>
    <name type="synonym">Trachynia distachya</name>
    <dbReference type="NCBI Taxonomy" id="15368"/>
    <lineage>
        <taxon>Eukaryota</taxon>
        <taxon>Viridiplantae</taxon>
        <taxon>Streptophyta</taxon>
        <taxon>Embryophyta</taxon>
        <taxon>Tracheophyta</taxon>
        <taxon>Spermatophyta</taxon>
        <taxon>Magnoliopsida</taxon>
        <taxon>Liliopsida</taxon>
        <taxon>Poales</taxon>
        <taxon>Poaceae</taxon>
        <taxon>BOP clade</taxon>
        <taxon>Pooideae</taxon>
        <taxon>Stipodae</taxon>
        <taxon>Brachypodieae</taxon>
        <taxon>Brachypodium</taxon>
    </lineage>
</organism>
<sequence length="103" mass="12169">METRHGQLQLTEIQSNKRGKGQKNDTLLRRVVESGTRLVVHPTPTVKTRRRHNYKSFFAENSLIREVSFRFKKKKRQGRYRLWDSLEIKLSATTTTTKKTPLK</sequence>
<dbReference type="Gramene" id="PNT68368">
    <property type="protein sequence ID" value="PNT68368"/>
    <property type="gene ID" value="BRADI_3g39621v3"/>
</dbReference>
<gene>
    <name evidence="2" type="ORF">BRADI_3g39621v3</name>
</gene>
<proteinExistence type="predicted"/>
<feature type="region of interest" description="Disordered" evidence="1">
    <location>
        <begin position="1"/>
        <end position="25"/>
    </location>
</feature>
<reference evidence="2 3" key="1">
    <citation type="journal article" date="2010" name="Nature">
        <title>Genome sequencing and analysis of the model grass Brachypodium distachyon.</title>
        <authorList>
            <consortium name="International Brachypodium Initiative"/>
        </authorList>
    </citation>
    <scope>NUCLEOTIDE SEQUENCE [LARGE SCALE GENOMIC DNA]</scope>
    <source>
        <strain evidence="2 3">Bd21</strain>
    </source>
</reference>
<dbReference type="EMBL" id="CM000882">
    <property type="protein sequence ID" value="PNT68368.1"/>
    <property type="molecule type" value="Genomic_DNA"/>
</dbReference>
<accession>A0A2K2D275</accession>
<reference evidence="2" key="2">
    <citation type="submission" date="2017-06" db="EMBL/GenBank/DDBJ databases">
        <title>WGS assembly of Brachypodium distachyon.</title>
        <authorList>
            <consortium name="The International Brachypodium Initiative"/>
            <person name="Lucas S."/>
            <person name="Harmon-Smith M."/>
            <person name="Lail K."/>
            <person name="Tice H."/>
            <person name="Grimwood J."/>
            <person name="Bruce D."/>
            <person name="Barry K."/>
            <person name="Shu S."/>
            <person name="Lindquist E."/>
            <person name="Wang M."/>
            <person name="Pitluck S."/>
            <person name="Vogel J.P."/>
            <person name="Garvin D.F."/>
            <person name="Mockler T.C."/>
            <person name="Schmutz J."/>
            <person name="Rokhsar D."/>
            <person name="Bevan M.W."/>
        </authorList>
    </citation>
    <scope>NUCLEOTIDE SEQUENCE</scope>
    <source>
        <strain evidence="2">Bd21</strain>
    </source>
</reference>
<evidence type="ECO:0000313" key="3">
    <source>
        <dbReference type="EnsemblPlants" id="PNT68368"/>
    </source>
</evidence>
<dbReference type="InParanoid" id="A0A2K2D275"/>
<reference evidence="3" key="3">
    <citation type="submission" date="2018-08" db="UniProtKB">
        <authorList>
            <consortium name="EnsemblPlants"/>
        </authorList>
    </citation>
    <scope>IDENTIFICATION</scope>
    <source>
        <strain evidence="3">cv. Bd21</strain>
    </source>
</reference>
<protein>
    <submittedName>
        <fullName evidence="2 3">Uncharacterized protein</fullName>
    </submittedName>
</protein>
<feature type="compositionally biased region" description="Polar residues" evidence="1">
    <location>
        <begin position="1"/>
        <end position="16"/>
    </location>
</feature>
<evidence type="ECO:0000313" key="4">
    <source>
        <dbReference type="Proteomes" id="UP000008810"/>
    </source>
</evidence>
<evidence type="ECO:0000256" key="1">
    <source>
        <dbReference type="SAM" id="MobiDB-lite"/>
    </source>
</evidence>
<evidence type="ECO:0000313" key="2">
    <source>
        <dbReference type="EMBL" id="PNT68368.1"/>
    </source>
</evidence>
<dbReference type="EnsemblPlants" id="PNT68368">
    <property type="protein sequence ID" value="PNT68368"/>
    <property type="gene ID" value="BRADI_3g39621v3"/>
</dbReference>